<keyword evidence="1" id="KW-0175">Coiled coil</keyword>
<dbReference type="Proteomes" id="UP000564536">
    <property type="component" value="Unassembled WGS sequence"/>
</dbReference>
<protein>
    <recommendedName>
        <fullName evidence="4">BppU N-terminal domain-containing protein</fullName>
    </recommendedName>
</protein>
<evidence type="ECO:0000313" key="3">
    <source>
        <dbReference type="Proteomes" id="UP000564536"/>
    </source>
</evidence>
<feature type="coiled-coil region" evidence="1">
    <location>
        <begin position="134"/>
        <end position="161"/>
    </location>
</feature>
<comment type="caution">
    <text evidence="2">The sequence shown here is derived from an EMBL/GenBank/DDBJ whole genome shotgun (WGS) entry which is preliminary data.</text>
</comment>
<proteinExistence type="predicted"/>
<dbReference type="RefSeq" id="WP_185424351.1">
    <property type="nucleotide sequence ID" value="NZ_JAARRL010000002.1"/>
</dbReference>
<evidence type="ECO:0000256" key="1">
    <source>
        <dbReference type="SAM" id="Coils"/>
    </source>
</evidence>
<evidence type="ECO:0008006" key="4">
    <source>
        <dbReference type="Google" id="ProtNLM"/>
    </source>
</evidence>
<gene>
    <name evidence="2" type="ORF">HB943_02280</name>
</gene>
<sequence length="540" mass="58344">MKIEIIDGQSNIKQQDTGTVIGLRLIESNGKALVWKEQDVTIIFGNKTGRLIDKYNSEIEKGTRDGELFFSIDANEVDLIGVGTIYIEVHIVEEGNLRIFPDSGYTRIKFNQNLNAVVGDVVNTVTLEYFEEVFAGLQSDVNNVKNEADTLVNNVNELINKQNGINEQVAASTALANANKVLIESNLALKKTGDTATGTLNNTAESAYTISYGYLRHYIGAQVAGTVVRMYIGYTGHWGSYVDVVVGDTFTVTNGELTINPILPTTTYVTGVAPLDVNRSKSVINGIEKTASNTTSMKSNVEIGRNKDIGFLKINGSNALTDAVVPSNEDFNNILEFGRNYYISSSANNAPIAIGIDTAGTASAYVRSASSIGQVYYQYSGRMFYRYMRNSPLTPYVTSKTDANGWVEFETVLSSQAKIDAFKASFNSPTIPLTLKNGFTAQNGSVVGYVAIKLGNRYLVWLKGWVTAATGVVATMPTLFLPDEVYQTAFPGAQQSSVATNQSNLYVNPVNGNVEAVAIGSTTAAVSLASIIYLTKEVAA</sequence>
<reference evidence="2 3" key="1">
    <citation type="submission" date="2020-03" db="EMBL/GenBank/DDBJ databases">
        <title>Soil Listeria distribution.</title>
        <authorList>
            <person name="Liao J."/>
            <person name="Wiedmann M."/>
        </authorList>
    </citation>
    <scope>NUCLEOTIDE SEQUENCE [LARGE SCALE GENOMIC DNA]</scope>
    <source>
        <strain evidence="2 3">FSL L7-1523</strain>
    </source>
</reference>
<dbReference type="CDD" id="cd19958">
    <property type="entry name" value="pyocin_knob"/>
    <property type="match status" value="1"/>
</dbReference>
<dbReference type="EMBL" id="JAARRL010000002">
    <property type="protein sequence ID" value="MBC1499413.1"/>
    <property type="molecule type" value="Genomic_DNA"/>
</dbReference>
<name>A0A841Z4U1_9LIST</name>
<evidence type="ECO:0000313" key="2">
    <source>
        <dbReference type="EMBL" id="MBC1499413.1"/>
    </source>
</evidence>
<accession>A0A841Z4U1</accession>
<organism evidence="2 3">
    <name type="scientific">Listeria weihenstephanensis</name>
    <dbReference type="NCBI Taxonomy" id="1006155"/>
    <lineage>
        <taxon>Bacteria</taxon>
        <taxon>Bacillati</taxon>
        <taxon>Bacillota</taxon>
        <taxon>Bacilli</taxon>
        <taxon>Bacillales</taxon>
        <taxon>Listeriaceae</taxon>
        <taxon>Listeria</taxon>
    </lineage>
</organism>
<dbReference type="AlphaFoldDB" id="A0A841Z4U1"/>